<feature type="compositionally biased region" description="Basic and acidic residues" evidence="1">
    <location>
        <begin position="398"/>
        <end position="411"/>
    </location>
</feature>
<reference evidence="3" key="2">
    <citation type="submission" date="2020-08" db="EMBL/GenBank/DDBJ databases">
        <authorList>
            <person name="Kikuchi T."/>
        </authorList>
    </citation>
    <scope>NUCLEOTIDE SEQUENCE</scope>
    <source>
        <strain evidence="2">Ka4C1</strain>
    </source>
</reference>
<evidence type="ECO:0000313" key="3">
    <source>
        <dbReference type="EMBL" id="CAG9101025.1"/>
    </source>
</evidence>
<protein>
    <submittedName>
        <fullName evidence="2">(pine wood nematode) hypothetical protein</fullName>
    </submittedName>
</protein>
<feature type="compositionally biased region" description="Basic and acidic residues" evidence="1">
    <location>
        <begin position="418"/>
        <end position="433"/>
    </location>
</feature>
<dbReference type="EMBL" id="CAJFCV020000002">
    <property type="protein sequence ID" value="CAG9101025.1"/>
    <property type="molecule type" value="Genomic_DNA"/>
</dbReference>
<proteinExistence type="predicted"/>
<feature type="region of interest" description="Disordered" evidence="1">
    <location>
        <begin position="382"/>
        <end position="433"/>
    </location>
</feature>
<feature type="region of interest" description="Disordered" evidence="1">
    <location>
        <begin position="76"/>
        <end position="144"/>
    </location>
</feature>
<gene>
    <name evidence="2" type="ORF">BXYJ_LOCUS5035</name>
</gene>
<feature type="compositionally biased region" description="Acidic residues" evidence="1">
    <location>
        <begin position="78"/>
        <end position="90"/>
    </location>
</feature>
<sequence>MSEKVLKFVKAKLFGKKEKKVKDDLRTIRMNEVTVSPRGSRIPYEYEDVGRNRTSAYHTNTRRSYRRPVVKSVAMGENLDDAASDSDDEYTPPARRRSRGGRSQFMASSTKREARPPAPTFISPSSTRTRSSRSRSRSTYMHDDTIEQSFERMSLARNLEDKEDVEATLLELYHQLKRKDLEMERRDFLLKQNEKAMREMKRQCDLLQDRHVKDKYAKKFLKDENRALLSALARPAQISPYFPPAEGPKYNINTTGMDYPTGSFAFPSSRAGFPPQTPAFPAYANVQNPLNSTSFAPGPSNFKPTEELHSQLNPFGLPKTGMEFQGLEGSNKTTEIPFTFPKGNPLTAGAAEGMVNEAQFPSAPNRPLAESDVESVKQFQRQDDFTLQDTYNTEDSFEQPRDAAENIKDDLNLSEVKIPTKDDDGYQTEESKV</sequence>
<evidence type="ECO:0000313" key="6">
    <source>
        <dbReference type="WBParaSite" id="BXY_1695200.1"/>
    </source>
</evidence>
<organism evidence="4 6">
    <name type="scientific">Bursaphelenchus xylophilus</name>
    <name type="common">Pinewood nematode worm</name>
    <name type="synonym">Aphelenchoides xylophilus</name>
    <dbReference type="NCBI Taxonomy" id="6326"/>
    <lineage>
        <taxon>Eukaryota</taxon>
        <taxon>Metazoa</taxon>
        <taxon>Ecdysozoa</taxon>
        <taxon>Nematoda</taxon>
        <taxon>Chromadorea</taxon>
        <taxon>Rhabditida</taxon>
        <taxon>Tylenchina</taxon>
        <taxon>Tylenchomorpha</taxon>
        <taxon>Aphelenchoidea</taxon>
        <taxon>Aphelenchoididae</taxon>
        <taxon>Bursaphelenchus</taxon>
    </lineage>
</organism>
<evidence type="ECO:0000313" key="2">
    <source>
        <dbReference type="EMBL" id="CAD5217438.1"/>
    </source>
</evidence>
<evidence type="ECO:0000313" key="5">
    <source>
        <dbReference type="Proteomes" id="UP000659654"/>
    </source>
</evidence>
<feature type="compositionally biased region" description="Polar residues" evidence="1">
    <location>
        <begin position="385"/>
        <end position="394"/>
    </location>
</feature>
<keyword evidence="5" id="KW-1185">Reference proteome</keyword>
<dbReference type="Proteomes" id="UP000659654">
    <property type="component" value="Unassembled WGS sequence"/>
</dbReference>
<dbReference type="SMR" id="A0A1I7SV78"/>
<name>A0A1I7SV78_BURXY</name>
<dbReference type="Proteomes" id="UP000095284">
    <property type="component" value="Unplaced"/>
</dbReference>
<evidence type="ECO:0000256" key="1">
    <source>
        <dbReference type="SAM" id="MobiDB-lite"/>
    </source>
</evidence>
<reference evidence="6" key="1">
    <citation type="submission" date="2016-11" db="UniProtKB">
        <authorList>
            <consortium name="WormBaseParasite"/>
        </authorList>
    </citation>
    <scope>IDENTIFICATION</scope>
</reference>
<evidence type="ECO:0000313" key="4">
    <source>
        <dbReference type="Proteomes" id="UP000095284"/>
    </source>
</evidence>
<dbReference type="AlphaFoldDB" id="A0A1I7SV78"/>
<accession>A0A1I7SV78</accession>
<dbReference type="WBParaSite" id="BXY_1695200.1">
    <property type="protein sequence ID" value="BXY_1695200.1"/>
    <property type="gene ID" value="BXY_1695200"/>
</dbReference>
<dbReference type="Proteomes" id="UP000582659">
    <property type="component" value="Unassembled WGS sequence"/>
</dbReference>
<dbReference type="EMBL" id="CAJFDI010000002">
    <property type="protein sequence ID" value="CAD5217438.1"/>
    <property type="molecule type" value="Genomic_DNA"/>
</dbReference>